<dbReference type="STRING" id="640081.Dsui_2102"/>
<organism evidence="1 2">
    <name type="scientific">Azospira oryzae (strain ATCC BAA-33 / DSM 13638 / PS)</name>
    <name type="common">Dechlorosoma suillum</name>
    <dbReference type="NCBI Taxonomy" id="640081"/>
    <lineage>
        <taxon>Bacteria</taxon>
        <taxon>Pseudomonadati</taxon>
        <taxon>Pseudomonadota</taxon>
        <taxon>Betaproteobacteria</taxon>
        <taxon>Rhodocyclales</taxon>
        <taxon>Rhodocyclaceae</taxon>
        <taxon>Azospira</taxon>
    </lineage>
</organism>
<sequence>MTAAERINQQTLVPIMHWKKFAEVVGIEEGVLRGLCDRDHIPSICFGKHRFINLAKLNDICQRQGCAADIPLQQCPLTNQEG</sequence>
<dbReference type="KEGG" id="dsu:Dsui_2102"/>
<dbReference type="AlphaFoldDB" id="G8QJ55"/>
<reference evidence="1 2" key="1">
    <citation type="journal article" date="2012" name="J. Bacteriol.">
        <title>Complete genome sequence of the anaerobic perchlorate-reducing bacterium Azospira suillum strain PS.</title>
        <authorList>
            <person name="Byrne-Bailey K.G."/>
            <person name="Coates J.D."/>
        </authorList>
    </citation>
    <scope>NUCLEOTIDE SEQUENCE [LARGE SCALE GENOMIC DNA]</scope>
    <source>
        <strain evidence="2">ATCC BAA-33 / DSM 13638 / PS</strain>
    </source>
</reference>
<name>G8QJ55_AZOOP</name>
<gene>
    <name evidence="1" type="ordered locus">Dsui_2102</name>
</gene>
<dbReference type="EMBL" id="CP003153">
    <property type="protein sequence ID" value="AEV26473.1"/>
    <property type="molecule type" value="Genomic_DNA"/>
</dbReference>
<protein>
    <recommendedName>
        <fullName evidence="3">Helix-turn-helix domain-containing protein</fullName>
    </recommendedName>
</protein>
<accession>G8QJ55</accession>
<dbReference type="eggNOG" id="ENOG5030XXR">
    <property type="taxonomic scope" value="Bacteria"/>
</dbReference>
<evidence type="ECO:0008006" key="3">
    <source>
        <dbReference type="Google" id="ProtNLM"/>
    </source>
</evidence>
<evidence type="ECO:0000313" key="2">
    <source>
        <dbReference type="Proteomes" id="UP000005633"/>
    </source>
</evidence>
<dbReference type="HOGENOM" id="CLU_2551062_0_0_4"/>
<proteinExistence type="predicted"/>
<dbReference type="Proteomes" id="UP000005633">
    <property type="component" value="Chromosome"/>
</dbReference>
<evidence type="ECO:0000313" key="1">
    <source>
        <dbReference type="EMBL" id="AEV26473.1"/>
    </source>
</evidence>